<feature type="domain" description="Pyrrolo-quinoline quinone repeat" evidence="1">
    <location>
        <begin position="247"/>
        <end position="409"/>
    </location>
</feature>
<dbReference type="InterPro" id="IPR018391">
    <property type="entry name" value="PQQ_b-propeller_rpt"/>
</dbReference>
<dbReference type="PANTHER" id="PTHR34512">
    <property type="entry name" value="CELL SURFACE PROTEIN"/>
    <property type="match status" value="1"/>
</dbReference>
<dbReference type="EMBL" id="VDGT01000025">
    <property type="protein sequence ID" value="TNM26028.1"/>
    <property type="molecule type" value="Genomic_DNA"/>
</dbReference>
<protein>
    <recommendedName>
        <fullName evidence="1">Pyrrolo-quinoline quinone repeat domain-containing protein</fullName>
    </recommendedName>
</protein>
<dbReference type="InterPro" id="IPR002372">
    <property type="entry name" value="PQQ_rpt_dom"/>
</dbReference>
<sequence length="418" mass="45511">MEREKHGQTARGMAKWTAHTAAPVIASPRLCGKTLIVADAGGSVYAFHALTGEERWRRADPVEDWREHGVPFSVTPAVWNEWLFVEAVGGLHILDLRSGEFVGELAHHGCPTVVGNLLLVHHVSGGVRAFGLPDLAPRWSRGWTGWLRASPTVHEHELAYAVLGFEEQRTHGGLLAFDPSTGDEVFRRRDAVERCPLSEGAEDWLIFSSVPAVVGEGLVWLPRDRGHDEGHRRENDDPAPWNDLEIVGLDPRTGVERRCHRLHSAHELYASGAIVVSDGTLYVGAALYEPPSRTEEPEESGALYAVDAASGTVRWSRRFGGAIAAAPVADGGTVYVASEQGEISALASATGRVLWNFEAGARISHPHALFEREPTDSYDQAGAAVVKGEETLYVRTDLGVVAFQVPAGRDETVERRGR</sequence>
<reference evidence="2 3" key="1">
    <citation type="submission" date="2019-06" db="EMBL/GenBank/DDBJ databases">
        <title>Draft genome of Streptomyces sedi sp. JCM16909.</title>
        <authorList>
            <person name="Klykleung N."/>
            <person name="Tanasupawat S."/>
            <person name="Kudo T."/>
            <person name="Yuki M."/>
            <person name="Ohkuma M."/>
        </authorList>
    </citation>
    <scope>NUCLEOTIDE SEQUENCE [LARGE SCALE GENOMIC DNA]</scope>
    <source>
        <strain evidence="2 3">JCM 16909</strain>
    </source>
</reference>
<dbReference type="Gene3D" id="2.130.10.10">
    <property type="entry name" value="YVTN repeat-like/Quinoprotein amine dehydrogenase"/>
    <property type="match status" value="2"/>
</dbReference>
<dbReference type="PANTHER" id="PTHR34512:SF30">
    <property type="entry name" value="OUTER MEMBRANE PROTEIN ASSEMBLY FACTOR BAMB"/>
    <property type="match status" value="1"/>
</dbReference>
<evidence type="ECO:0000313" key="2">
    <source>
        <dbReference type="EMBL" id="TNM26028.1"/>
    </source>
</evidence>
<feature type="domain" description="Pyrrolo-quinoline quinone repeat" evidence="1">
    <location>
        <begin position="10"/>
        <end position="104"/>
    </location>
</feature>
<organism evidence="2 3">
    <name type="scientific">Streptomyces sedi</name>
    <dbReference type="NCBI Taxonomy" id="555059"/>
    <lineage>
        <taxon>Bacteria</taxon>
        <taxon>Bacillati</taxon>
        <taxon>Actinomycetota</taxon>
        <taxon>Actinomycetes</taxon>
        <taxon>Kitasatosporales</taxon>
        <taxon>Streptomycetaceae</taxon>
        <taxon>Streptomyces</taxon>
    </lineage>
</organism>
<proteinExistence type="predicted"/>
<evidence type="ECO:0000313" key="3">
    <source>
        <dbReference type="Proteomes" id="UP000311713"/>
    </source>
</evidence>
<dbReference type="OrthoDB" id="256225at2"/>
<dbReference type="Proteomes" id="UP000311713">
    <property type="component" value="Unassembled WGS sequence"/>
</dbReference>
<name>A0A5C4URA5_9ACTN</name>
<evidence type="ECO:0000259" key="1">
    <source>
        <dbReference type="Pfam" id="PF13360"/>
    </source>
</evidence>
<accession>A0A5C4URA5</accession>
<gene>
    <name evidence="2" type="ORF">FH715_24945</name>
</gene>
<dbReference type="SUPFAM" id="SSF50998">
    <property type="entry name" value="Quinoprotein alcohol dehydrogenase-like"/>
    <property type="match status" value="1"/>
</dbReference>
<dbReference type="RefSeq" id="WP_139649170.1">
    <property type="nucleotide sequence ID" value="NZ_BAAAZS010000037.1"/>
</dbReference>
<dbReference type="SMART" id="SM00564">
    <property type="entry name" value="PQQ"/>
    <property type="match status" value="3"/>
</dbReference>
<dbReference type="Pfam" id="PF13360">
    <property type="entry name" value="PQQ_2"/>
    <property type="match status" value="2"/>
</dbReference>
<dbReference type="AlphaFoldDB" id="A0A5C4URA5"/>
<keyword evidence="3" id="KW-1185">Reference proteome</keyword>
<dbReference type="InterPro" id="IPR015943">
    <property type="entry name" value="WD40/YVTN_repeat-like_dom_sf"/>
</dbReference>
<dbReference type="InterPro" id="IPR011047">
    <property type="entry name" value="Quinoprotein_ADH-like_sf"/>
</dbReference>
<comment type="caution">
    <text evidence="2">The sequence shown here is derived from an EMBL/GenBank/DDBJ whole genome shotgun (WGS) entry which is preliminary data.</text>
</comment>